<dbReference type="NCBIfam" id="TIGR00147">
    <property type="entry name" value="YegS/Rv2252/BmrU family lipid kinase"/>
    <property type="match status" value="1"/>
</dbReference>
<evidence type="ECO:0000256" key="3">
    <source>
        <dbReference type="ARBA" id="ARBA00022679"/>
    </source>
</evidence>
<evidence type="ECO:0000313" key="11">
    <source>
        <dbReference type="Proteomes" id="UP000652477"/>
    </source>
</evidence>
<dbReference type="Gene3D" id="3.40.50.10330">
    <property type="entry name" value="Probable inorganic polyphosphate/atp-NAD kinase, domain 1"/>
    <property type="match status" value="1"/>
</dbReference>
<dbReference type="Proteomes" id="UP000652477">
    <property type="component" value="Unassembled WGS sequence"/>
</dbReference>
<dbReference type="InterPro" id="IPR050187">
    <property type="entry name" value="Lipid_Phosphate_FormReg"/>
</dbReference>
<evidence type="ECO:0000259" key="9">
    <source>
        <dbReference type="PROSITE" id="PS50146"/>
    </source>
</evidence>
<dbReference type="InterPro" id="IPR045540">
    <property type="entry name" value="YegS/DAGK_C"/>
</dbReference>
<accession>A0A923LHD1</accession>
<comment type="caution">
    <text evidence="10">The sequence shown here is derived from an EMBL/GenBank/DDBJ whole genome shotgun (WGS) entry which is preliminary data.</text>
</comment>
<dbReference type="Pfam" id="PF19279">
    <property type="entry name" value="YegS_C"/>
    <property type="match status" value="1"/>
</dbReference>
<dbReference type="PANTHER" id="PTHR12358:SF54">
    <property type="entry name" value="SPHINGOSINE KINASE RELATED PROTEIN"/>
    <property type="match status" value="1"/>
</dbReference>
<evidence type="ECO:0000256" key="5">
    <source>
        <dbReference type="ARBA" id="ARBA00022777"/>
    </source>
</evidence>
<evidence type="ECO:0000256" key="1">
    <source>
        <dbReference type="ARBA" id="ARBA00001946"/>
    </source>
</evidence>
<protein>
    <submittedName>
        <fullName evidence="10">Diacylglycerol kinase family lipid kinase</fullName>
    </submittedName>
</protein>
<keyword evidence="3" id="KW-0808">Transferase</keyword>
<dbReference type="InterPro" id="IPR016064">
    <property type="entry name" value="NAD/diacylglycerol_kinase_sf"/>
</dbReference>
<dbReference type="PROSITE" id="PS50146">
    <property type="entry name" value="DAGK"/>
    <property type="match status" value="1"/>
</dbReference>
<dbReference type="InterPro" id="IPR001206">
    <property type="entry name" value="Diacylglycerol_kinase_cat_dom"/>
</dbReference>
<keyword evidence="7" id="KW-0443">Lipid metabolism</keyword>
<organism evidence="10 11">
    <name type="scientific">Mediterraneibacter hominis</name>
    <dbReference type="NCBI Taxonomy" id="2763054"/>
    <lineage>
        <taxon>Bacteria</taxon>
        <taxon>Bacillati</taxon>
        <taxon>Bacillota</taxon>
        <taxon>Clostridia</taxon>
        <taxon>Lachnospirales</taxon>
        <taxon>Lachnospiraceae</taxon>
        <taxon>Mediterraneibacter</taxon>
    </lineage>
</organism>
<name>A0A923LHD1_9FIRM</name>
<keyword evidence="11" id="KW-1185">Reference proteome</keyword>
<dbReference type="InterPro" id="IPR005218">
    <property type="entry name" value="Diacylglycerol/lipid_kinase"/>
</dbReference>
<keyword evidence="7" id="KW-0444">Lipid biosynthesis</keyword>
<evidence type="ECO:0000256" key="2">
    <source>
        <dbReference type="ARBA" id="ARBA00005983"/>
    </source>
</evidence>
<dbReference type="GO" id="GO:0005524">
    <property type="term" value="F:ATP binding"/>
    <property type="evidence" value="ECO:0007669"/>
    <property type="project" value="UniProtKB-KW"/>
</dbReference>
<evidence type="ECO:0000256" key="4">
    <source>
        <dbReference type="ARBA" id="ARBA00022741"/>
    </source>
</evidence>
<dbReference type="GO" id="GO:0008654">
    <property type="term" value="P:phospholipid biosynthetic process"/>
    <property type="evidence" value="ECO:0007669"/>
    <property type="project" value="UniProtKB-KW"/>
</dbReference>
<keyword evidence="8" id="KW-1208">Phospholipid metabolism</keyword>
<evidence type="ECO:0000256" key="7">
    <source>
        <dbReference type="ARBA" id="ARBA00023209"/>
    </source>
</evidence>
<evidence type="ECO:0000256" key="8">
    <source>
        <dbReference type="ARBA" id="ARBA00023264"/>
    </source>
</evidence>
<dbReference type="Gene3D" id="2.60.200.40">
    <property type="match status" value="1"/>
</dbReference>
<keyword evidence="4" id="KW-0547">Nucleotide-binding</keyword>
<dbReference type="SUPFAM" id="SSF111331">
    <property type="entry name" value="NAD kinase/diacylglycerol kinase-like"/>
    <property type="match status" value="1"/>
</dbReference>
<evidence type="ECO:0000313" key="10">
    <source>
        <dbReference type="EMBL" id="MBC5688780.1"/>
    </source>
</evidence>
<keyword evidence="6" id="KW-0067">ATP-binding</keyword>
<dbReference type="PANTHER" id="PTHR12358">
    <property type="entry name" value="SPHINGOSINE KINASE"/>
    <property type="match status" value="1"/>
</dbReference>
<dbReference type="InterPro" id="IPR017438">
    <property type="entry name" value="ATP-NAD_kinase_N"/>
</dbReference>
<dbReference type="GO" id="GO:0016301">
    <property type="term" value="F:kinase activity"/>
    <property type="evidence" value="ECO:0007669"/>
    <property type="project" value="UniProtKB-KW"/>
</dbReference>
<proteinExistence type="inferred from homology"/>
<evidence type="ECO:0000256" key="6">
    <source>
        <dbReference type="ARBA" id="ARBA00022840"/>
    </source>
</evidence>
<dbReference type="EMBL" id="JACOPF010000001">
    <property type="protein sequence ID" value="MBC5688780.1"/>
    <property type="molecule type" value="Genomic_DNA"/>
</dbReference>
<dbReference type="Pfam" id="PF00781">
    <property type="entry name" value="DAGK_cat"/>
    <property type="match status" value="1"/>
</dbReference>
<keyword evidence="5 10" id="KW-0418">Kinase</keyword>
<comment type="similarity">
    <text evidence="2">Belongs to the diacylglycerol/lipid kinase family.</text>
</comment>
<dbReference type="RefSeq" id="WP_186875374.1">
    <property type="nucleotide sequence ID" value="NZ_JACOPF010000001.1"/>
</dbReference>
<dbReference type="AlphaFoldDB" id="A0A923LHD1"/>
<feature type="domain" description="DAGKc" evidence="9">
    <location>
        <begin position="1"/>
        <end position="131"/>
    </location>
</feature>
<keyword evidence="7" id="KW-0594">Phospholipid biosynthesis</keyword>
<gene>
    <name evidence="10" type="ORF">H8S37_07570</name>
</gene>
<sequence length="306" mass="34383">MEYIFIVNPRARSGTGKLTWDRLEPELKKRRIVYRAYLTRYAGEAADIAREVTKDGKEHILAVLGGDGTVNEVLNGICDLRKVILGYIPIGSSNDFARGIQIPKEPKEALDLLLERKYIREIDVGLMIRKDKQKRFAVSAGIGFDAAVCHEVCLSKWKQFLNKLHMGKLSYAVVALRRLIKDPAVRAEVCLDTGEKAVYDRTYFIAAMNQQYEGGGFRFCPKASAQDGKLDVIIVSGLPKWKILCLLPTAFWGGHVYFKGVTTLQCKSIAIRLESPLPIHTDGEPVFLRDEMKACLLPDRIRIITA</sequence>
<comment type="cofactor">
    <cofactor evidence="1">
        <name>Mg(2+)</name>
        <dbReference type="ChEBI" id="CHEBI:18420"/>
    </cofactor>
</comment>
<dbReference type="SMART" id="SM00046">
    <property type="entry name" value="DAGKc"/>
    <property type="match status" value="1"/>
</dbReference>
<reference evidence="10" key="1">
    <citation type="submission" date="2020-08" db="EMBL/GenBank/DDBJ databases">
        <title>Genome public.</title>
        <authorList>
            <person name="Liu C."/>
            <person name="Sun Q."/>
        </authorList>
    </citation>
    <scope>NUCLEOTIDE SEQUENCE</scope>
    <source>
        <strain evidence="10">NSJ-55</strain>
    </source>
</reference>